<dbReference type="InterPro" id="IPR006527">
    <property type="entry name" value="F-box-assoc_dom_typ1"/>
</dbReference>
<comment type="caution">
    <text evidence="3">The sequence shown here is derived from an EMBL/GenBank/DDBJ whole genome shotgun (WGS) entry which is preliminary data.</text>
</comment>
<dbReference type="Proteomes" id="UP001459277">
    <property type="component" value="Unassembled WGS sequence"/>
</dbReference>
<dbReference type="AlphaFoldDB" id="A0AAW2CU94"/>
<evidence type="ECO:0000259" key="2">
    <source>
        <dbReference type="Pfam" id="PF07734"/>
    </source>
</evidence>
<keyword evidence="1" id="KW-0812">Transmembrane</keyword>
<accession>A0AAW2CU94</accession>
<gene>
    <name evidence="3" type="ORF">SO802_014818</name>
</gene>
<feature type="transmembrane region" description="Helical" evidence="1">
    <location>
        <begin position="266"/>
        <end position="285"/>
    </location>
</feature>
<keyword evidence="4" id="KW-1185">Reference proteome</keyword>
<dbReference type="PANTHER" id="PTHR31672">
    <property type="entry name" value="BNACNNG10540D PROTEIN"/>
    <property type="match status" value="1"/>
</dbReference>
<evidence type="ECO:0000256" key="1">
    <source>
        <dbReference type="SAM" id="Phobius"/>
    </source>
</evidence>
<name>A0AAW2CU94_9ROSI</name>
<keyword evidence="1" id="KW-0472">Membrane</keyword>
<dbReference type="PANTHER" id="PTHR31672:SF13">
    <property type="entry name" value="F-BOX PROTEIN CPR30-LIKE"/>
    <property type="match status" value="1"/>
</dbReference>
<dbReference type="InterPro" id="IPR050796">
    <property type="entry name" value="SCF_F-box_component"/>
</dbReference>
<dbReference type="InterPro" id="IPR017451">
    <property type="entry name" value="F-box-assoc_interact_dom"/>
</dbReference>
<dbReference type="EMBL" id="JAZDWU010000005">
    <property type="protein sequence ID" value="KAL0001037.1"/>
    <property type="molecule type" value="Genomic_DNA"/>
</dbReference>
<reference evidence="3 4" key="1">
    <citation type="submission" date="2024-01" db="EMBL/GenBank/DDBJ databases">
        <title>A telomere-to-telomere, gap-free genome of sweet tea (Lithocarpus litseifolius).</title>
        <authorList>
            <person name="Zhou J."/>
        </authorList>
    </citation>
    <scope>NUCLEOTIDE SEQUENCE [LARGE SCALE GENOMIC DNA]</scope>
    <source>
        <strain evidence="3">Zhou-2022a</strain>
        <tissue evidence="3">Leaf</tissue>
    </source>
</reference>
<dbReference type="Pfam" id="PF07734">
    <property type="entry name" value="FBA_1"/>
    <property type="match status" value="1"/>
</dbReference>
<dbReference type="NCBIfam" id="TIGR01640">
    <property type="entry name" value="F_box_assoc_1"/>
    <property type="match status" value="1"/>
</dbReference>
<evidence type="ECO:0000313" key="4">
    <source>
        <dbReference type="Proteomes" id="UP001459277"/>
    </source>
</evidence>
<organism evidence="3 4">
    <name type="scientific">Lithocarpus litseifolius</name>
    <dbReference type="NCBI Taxonomy" id="425828"/>
    <lineage>
        <taxon>Eukaryota</taxon>
        <taxon>Viridiplantae</taxon>
        <taxon>Streptophyta</taxon>
        <taxon>Embryophyta</taxon>
        <taxon>Tracheophyta</taxon>
        <taxon>Spermatophyta</taxon>
        <taxon>Magnoliopsida</taxon>
        <taxon>eudicotyledons</taxon>
        <taxon>Gunneridae</taxon>
        <taxon>Pentapetalae</taxon>
        <taxon>rosids</taxon>
        <taxon>fabids</taxon>
        <taxon>Fagales</taxon>
        <taxon>Fagaceae</taxon>
        <taxon>Lithocarpus</taxon>
    </lineage>
</organism>
<keyword evidence="1" id="KW-1133">Transmembrane helix</keyword>
<evidence type="ECO:0000313" key="3">
    <source>
        <dbReference type="EMBL" id="KAL0001037.1"/>
    </source>
</evidence>
<protein>
    <recommendedName>
        <fullName evidence="2">F-box associated beta-propeller type 1 domain-containing protein</fullName>
    </recommendedName>
</protein>
<feature type="domain" description="F-box associated beta-propeller type 1" evidence="2">
    <location>
        <begin position="9"/>
        <end position="241"/>
    </location>
</feature>
<sequence>MTTGPYTAAVGFGFGSKTNDYKVVRFVTPEDDDFDEGKSAPKVEVYSLATGKWRVVTAQCPKCAVRDTMLVCLRLQAFVNGALHLVCYKRTQEIRFLYFVLVFDLEDEVFHEIPLPKHSDMLYWKWVSIMAFGNSIALLEPGYVLHTLDLWVLKNYADASSWTKIISLDAQAPPQDIPRPFHGFYRNKIPCAKAFRKSGEVILETYKKRLVSRNLETQEVKDLGITGSKYSFVDPYVESLVLLDKSDLAVTYQGKVRGTTTGKVHFIFMLIFIVFRFVLHIYLAFIMS</sequence>
<proteinExistence type="predicted"/>